<dbReference type="GO" id="GO:0051082">
    <property type="term" value="F:unfolded protein binding"/>
    <property type="evidence" value="ECO:0007669"/>
    <property type="project" value="TreeGrafter"/>
</dbReference>
<evidence type="ECO:0000259" key="5">
    <source>
        <dbReference type="PROSITE" id="PS51203"/>
    </source>
</evidence>
<reference evidence="7" key="1">
    <citation type="journal article" date="2014" name="Science">
        <title>The coffee genome provides insight into the convergent evolution of caffeine biosynthesis.</title>
        <authorList>
            <person name="Denoeud F."/>
            <person name="Carretero-Paulet L."/>
            <person name="Dereeper A."/>
            <person name="Droc G."/>
            <person name="Guyot R."/>
            <person name="Pietrella M."/>
            <person name="Zheng C."/>
            <person name="Alberti A."/>
            <person name="Anthony F."/>
            <person name="Aprea G."/>
            <person name="Aury J.M."/>
            <person name="Bento P."/>
            <person name="Bernard M."/>
            <person name="Bocs S."/>
            <person name="Campa C."/>
            <person name="Cenci A."/>
            <person name="Combes M.C."/>
            <person name="Crouzillat D."/>
            <person name="Da Silva C."/>
            <person name="Daddiego L."/>
            <person name="De Bellis F."/>
            <person name="Dussert S."/>
            <person name="Garsmeur O."/>
            <person name="Gayraud T."/>
            <person name="Guignon V."/>
            <person name="Jahn K."/>
            <person name="Jamilloux V."/>
            <person name="Joet T."/>
            <person name="Labadie K."/>
            <person name="Lan T."/>
            <person name="Leclercq J."/>
            <person name="Lepelley M."/>
            <person name="Leroy T."/>
            <person name="Li L.T."/>
            <person name="Librado P."/>
            <person name="Lopez L."/>
            <person name="Munoz A."/>
            <person name="Noel B."/>
            <person name="Pallavicini A."/>
            <person name="Perrotta G."/>
            <person name="Poncet V."/>
            <person name="Pot D."/>
            <person name="Priyono X."/>
            <person name="Rigoreau M."/>
            <person name="Rouard M."/>
            <person name="Rozas J."/>
            <person name="Tranchant-Dubreuil C."/>
            <person name="VanBuren R."/>
            <person name="Zhang Q."/>
            <person name="Andrade A.C."/>
            <person name="Argout X."/>
            <person name="Bertrand B."/>
            <person name="de Kochko A."/>
            <person name="Graziosi G."/>
            <person name="Henry R.J."/>
            <person name="Jayarama X."/>
            <person name="Ming R."/>
            <person name="Nagai C."/>
            <person name="Rounsley S."/>
            <person name="Sankoff D."/>
            <person name="Giuliano G."/>
            <person name="Albert V.A."/>
            <person name="Wincker P."/>
            <person name="Lashermes P."/>
        </authorList>
    </citation>
    <scope>NUCLEOTIDE SEQUENCE [LARGE SCALE GENOMIC DNA]</scope>
    <source>
        <strain evidence="7">cv. DH200-94</strain>
    </source>
</reference>
<dbReference type="PANTHER" id="PTHR12356">
    <property type="entry name" value="NUCLEAR MOVEMENT PROTEIN NUDC"/>
    <property type="match status" value="1"/>
</dbReference>
<dbReference type="SUPFAM" id="SSF49764">
    <property type="entry name" value="HSP20-like chaperones"/>
    <property type="match status" value="1"/>
</dbReference>
<dbReference type="GO" id="GO:0006950">
    <property type="term" value="P:response to stress"/>
    <property type="evidence" value="ECO:0007669"/>
    <property type="project" value="UniProtKB-ARBA"/>
</dbReference>
<dbReference type="GO" id="GO:0006457">
    <property type="term" value="P:protein folding"/>
    <property type="evidence" value="ECO:0007669"/>
    <property type="project" value="TreeGrafter"/>
</dbReference>
<keyword evidence="7" id="KW-1185">Reference proteome</keyword>
<comment type="function">
    <text evidence="3">Small heat shock protein required for the establishment of auxin gradients and for patterning of the apical domain of the embryo. Involved in the specification of the cotyledon primordia. Also required for normal inflorescence and floral meristem function, normal developmental patterning and thermotolerance. Acts as a molecular chaperone.</text>
</comment>
<sequence>MAIISDINADDDQPQQQQTSPVDQPQQHHQTPPVNQPEPEEEKKGENQEPPKPERLAPNKSNGLDMENYTWGQSLQEVTITVPVPPGTKSRFVVCDVKKDRIKVGLKNSPPILDGEFFGLVKAQDSIWSLEDNDISILLTKQDKTNWWKSLLKGGPEIDTQKVQPEPSKLSDLDMETRSAVEKMMFDQRQKQLGLPTSEEIQNQELMKKFKEQFPNMDFSGSKILGGRQK</sequence>
<dbReference type="AlphaFoldDB" id="A0A068UU87"/>
<evidence type="ECO:0000256" key="2">
    <source>
        <dbReference type="ARBA" id="ARBA00022490"/>
    </source>
</evidence>
<evidence type="ECO:0000256" key="3">
    <source>
        <dbReference type="ARBA" id="ARBA00053226"/>
    </source>
</evidence>
<dbReference type="PhylomeDB" id="A0A068UU87"/>
<protein>
    <recommendedName>
        <fullName evidence="5">CS domain-containing protein</fullName>
    </recommendedName>
</protein>
<evidence type="ECO:0000313" key="7">
    <source>
        <dbReference type="Proteomes" id="UP000295252"/>
    </source>
</evidence>
<dbReference type="OMA" id="RQKEMGG"/>
<dbReference type="PROSITE" id="PS51203">
    <property type="entry name" value="CS"/>
    <property type="match status" value="1"/>
</dbReference>
<dbReference type="FunFam" id="2.60.40.790:FF:000001">
    <property type="entry name" value="Nuclear migration protein nudC"/>
    <property type="match status" value="1"/>
</dbReference>
<dbReference type="CDD" id="cd06467">
    <property type="entry name" value="p23_NUDC_like"/>
    <property type="match status" value="1"/>
</dbReference>
<keyword evidence="2" id="KW-0963">Cytoplasm</keyword>
<accession>A0A068UU87</accession>
<dbReference type="InterPro" id="IPR007052">
    <property type="entry name" value="CS_dom"/>
</dbReference>
<dbReference type="Gramene" id="CDP11168">
    <property type="protein sequence ID" value="CDP11168"/>
    <property type="gene ID" value="GSCOC_T00033238001"/>
</dbReference>
<feature type="compositionally biased region" description="Low complexity" evidence="4">
    <location>
        <begin position="14"/>
        <end position="27"/>
    </location>
</feature>
<feature type="compositionally biased region" description="Basic and acidic residues" evidence="4">
    <location>
        <begin position="41"/>
        <end position="57"/>
    </location>
</feature>
<feature type="domain" description="CS" evidence="5">
    <location>
        <begin position="64"/>
        <end position="152"/>
    </location>
</feature>
<dbReference type="Gene3D" id="2.60.40.790">
    <property type="match status" value="1"/>
</dbReference>
<dbReference type="Proteomes" id="UP000295252">
    <property type="component" value="Chromosome V"/>
</dbReference>
<dbReference type="GO" id="GO:0005737">
    <property type="term" value="C:cytoplasm"/>
    <property type="evidence" value="ECO:0007669"/>
    <property type="project" value="TreeGrafter"/>
</dbReference>
<name>A0A068UU87_COFCA</name>
<dbReference type="InterPro" id="IPR037898">
    <property type="entry name" value="NudC_fam"/>
</dbReference>
<evidence type="ECO:0000256" key="4">
    <source>
        <dbReference type="SAM" id="MobiDB-lite"/>
    </source>
</evidence>
<evidence type="ECO:0000256" key="1">
    <source>
        <dbReference type="ARBA" id="ARBA00004463"/>
    </source>
</evidence>
<organism evidence="6 7">
    <name type="scientific">Coffea canephora</name>
    <name type="common">Robusta coffee</name>
    <dbReference type="NCBI Taxonomy" id="49390"/>
    <lineage>
        <taxon>Eukaryota</taxon>
        <taxon>Viridiplantae</taxon>
        <taxon>Streptophyta</taxon>
        <taxon>Embryophyta</taxon>
        <taxon>Tracheophyta</taxon>
        <taxon>Spermatophyta</taxon>
        <taxon>Magnoliopsida</taxon>
        <taxon>eudicotyledons</taxon>
        <taxon>Gunneridae</taxon>
        <taxon>Pentapetalae</taxon>
        <taxon>asterids</taxon>
        <taxon>lamiids</taxon>
        <taxon>Gentianales</taxon>
        <taxon>Rubiaceae</taxon>
        <taxon>Ixoroideae</taxon>
        <taxon>Gardenieae complex</taxon>
        <taxon>Bertiereae - Coffeeae clade</taxon>
        <taxon>Coffeeae</taxon>
        <taxon>Coffea</taxon>
    </lineage>
</organism>
<evidence type="ECO:0000313" key="6">
    <source>
        <dbReference type="EMBL" id="CDP11168.1"/>
    </source>
</evidence>
<proteinExistence type="predicted"/>
<dbReference type="STRING" id="49390.A0A068UU87"/>
<dbReference type="InterPro" id="IPR008978">
    <property type="entry name" value="HSP20-like_chaperone"/>
</dbReference>
<dbReference type="Pfam" id="PF04969">
    <property type="entry name" value="CS"/>
    <property type="match status" value="1"/>
</dbReference>
<dbReference type="OrthoDB" id="416217at2759"/>
<feature type="region of interest" description="Disordered" evidence="4">
    <location>
        <begin position="1"/>
        <end position="67"/>
    </location>
</feature>
<comment type="subcellular location">
    <subcellularLocation>
        <location evidence="1">Cytoplasmic granule</location>
    </subcellularLocation>
</comment>
<dbReference type="EMBL" id="HG739136">
    <property type="protein sequence ID" value="CDP11168.1"/>
    <property type="molecule type" value="Genomic_DNA"/>
</dbReference>
<dbReference type="PANTHER" id="PTHR12356:SF22">
    <property type="entry name" value="PROTEIN BOBBER 2-LIKE"/>
    <property type="match status" value="1"/>
</dbReference>
<dbReference type="InParanoid" id="A0A068UU87"/>
<gene>
    <name evidence="6" type="ORF">GSCOC_T00033238001</name>
</gene>